<dbReference type="Pfam" id="PF02581">
    <property type="entry name" value="TMP-TENI"/>
    <property type="match status" value="1"/>
</dbReference>
<dbReference type="CDD" id="cd00564">
    <property type="entry name" value="TMP_TenI"/>
    <property type="match status" value="1"/>
</dbReference>
<keyword evidence="2" id="KW-0784">Thiamine biosynthesis</keyword>
<dbReference type="InterPro" id="IPR013785">
    <property type="entry name" value="Aldolase_TIM"/>
</dbReference>
<evidence type="ECO:0000313" key="5">
    <source>
        <dbReference type="Proteomes" id="UP000220102"/>
    </source>
</evidence>
<dbReference type="PANTHER" id="PTHR20857">
    <property type="entry name" value="THIAMINE-PHOSPHATE PYROPHOSPHORYLASE"/>
    <property type="match status" value="1"/>
</dbReference>
<feature type="domain" description="Thiamine phosphate synthase/TenI" evidence="3">
    <location>
        <begin position="17"/>
        <end position="186"/>
    </location>
</feature>
<organism evidence="4 5">
    <name type="scientific">Longibacter salinarum</name>
    <dbReference type="NCBI Taxonomy" id="1850348"/>
    <lineage>
        <taxon>Bacteria</taxon>
        <taxon>Pseudomonadati</taxon>
        <taxon>Rhodothermota</taxon>
        <taxon>Rhodothermia</taxon>
        <taxon>Rhodothermales</taxon>
        <taxon>Salisaetaceae</taxon>
        <taxon>Longibacter</taxon>
    </lineage>
</organism>
<dbReference type="GO" id="GO:0005737">
    <property type="term" value="C:cytoplasm"/>
    <property type="evidence" value="ECO:0007669"/>
    <property type="project" value="TreeGrafter"/>
</dbReference>
<dbReference type="RefSeq" id="WP_098073691.1">
    <property type="nucleotide sequence ID" value="NZ_PDEQ01000001.1"/>
</dbReference>
<dbReference type="EMBL" id="PDEQ01000001">
    <property type="protein sequence ID" value="PEN14796.1"/>
    <property type="molecule type" value="Genomic_DNA"/>
</dbReference>
<dbReference type="InterPro" id="IPR022998">
    <property type="entry name" value="ThiamineP_synth_TenI"/>
</dbReference>
<dbReference type="Gene3D" id="3.20.20.70">
    <property type="entry name" value="Aldolase class I"/>
    <property type="match status" value="1"/>
</dbReference>
<dbReference type="GO" id="GO:0009228">
    <property type="term" value="P:thiamine biosynthetic process"/>
    <property type="evidence" value="ECO:0007669"/>
    <property type="project" value="UniProtKB-KW"/>
</dbReference>
<keyword evidence="5" id="KW-1185">Reference proteome</keyword>
<reference evidence="4 5" key="1">
    <citation type="submission" date="2017-10" db="EMBL/GenBank/DDBJ databases">
        <title>Draft genome of Longibacter Salinarum.</title>
        <authorList>
            <person name="Goh K.M."/>
            <person name="Shamsir M.S."/>
            <person name="Lim S.W."/>
        </authorList>
    </citation>
    <scope>NUCLEOTIDE SEQUENCE [LARGE SCALE GENOMIC DNA]</scope>
    <source>
        <strain evidence="4 5">KCTC 52045</strain>
    </source>
</reference>
<gene>
    <name evidence="4" type="ORF">CRI94_00425</name>
</gene>
<name>A0A2A8D1K9_9BACT</name>
<evidence type="ECO:0000313" key="4">
    <source>
        <dbReference type="EMBL" id="PEN14796.1"/>
    </source>
</evidence>
<proteinExistence type="predicted"/>
<dbReference type="PANTHER" id="PTHR20857:SF15">
    <property type="entry name" value="THIAMINE-PHOSPHATE SYNTHASE"/>
    <property type="match status" value="1"/>
</dbReference>
<dbReference type="OrthoDB" id="194683at2"/>
<dbReference type="SUPFAM" id="SSF51391">
    <property type="entry name" value="Thiamin phosphate synthase"/>
    <property type="match status" value="1"/>
</dbReference>
<comment type="pathway">
    <text evidence="1">Cofactor biosynthesis; thiamine diphosphate biosynthesis.</text>
</comment>
<protein>
    <submittedName>
        <fullName evidence="4">Thiamine phosphate synthase</fullName>
    </submittedName>
</protein>
<evidence type="ECO:0000256" key="2">
    <source>
        <dbReference type="ARBA" id="ARBA00022977"/>
    </source>
</evidence>
<dbReference type="InterPro" id="IPR036206">
    <property type="entry name" value="ThiamineP_synth_sf"/>
</dbReference>
<evidence type="ECO:0000259" key="3">
    <source>
        <dbReference type="Pfam" id="PF02581"/>
    </source>
</evidence>
<accession>A0A2A8D1K9</accession>
<comment type="caution">
    <text evidence="4">The sequence shown here is derived from an EMBL/GenBank/DDBJ whole genome shotgun (WGS) entry which is preliminary data.</text>
</comment>
<dbReference type="AlphaFoldDB" id="A0A2A8D1K9"/>
<dbReference type="Proteomes" id="UP000220102">
    <property type="component" value="Unassembled WGS sequence"/>
</dbReference>
<evidence type="ECO:0000256" key="1">
    <source>
        <dbReference type="ARBA" id="ARBA00004948"/>
    </source>
</evidence>
<sequence>MDNLPRLILVADRFTESDRQVRVFDAVRAGVPWIHLRDHEADDATFRRAAVSLTEQIEAEGGGTRISVNQRLDVADDLGLDYHAGSHGAGVQEARDRLGASAIIGYSAHEDQEVTGARSEIVDYLFYSPIFPTSSKPDHPGMGLAELSRVCAVSTRPVFALGGITPERVTPCLRKGAHGVAVLSGLMEAKDVRVAAEEYLQRLASIRQYEE</sequence>
<dbReference type="GO" id="GO:0004789">
    <property type="term" value="F:thiamine-phosphate diphosphorylase activity"/>
    <property type="evidence" value="ECO:0007669"/>
    <property type="project" value="TreeGrafter"/>
</dbReference>